<proteinExistence type="predicted"/>
<dbReference type="EMBL" id="MU853931">
    <property type="protein sequence ID" value="KAK3935261.1"/>
    <property type="molecule type" value="Genomic_DNA"/>
</dbReference>
<keyword evidence="2" id="KW-1185">Reference proteome</keyword>
<comment type="caution">
    <text evidence="1">The sequence shown here is derived from an EMBL/GenBank/DDBJ whole genome shotgun (WGS) entry which is preliminary data.</text>
</comment>
<name>A0AAN6MYI6_9PEZI</name>
<accession>A0AAN6MYI6</accession>
<dbReference type="Proteomes" id="UP001303473">
    <property type="component" value="Unassembled WGS sequence"/>
</dbReference>
<feature type="non-terminal residue" evidence="1">
    <location>
        <position position="1"/>
    </location>
</feature>
<evidence type="ECO:0000313" key="1">
    <source>
        <dbReference type="EMBL" id="KAK3935261.1"/>
    </source>
</evidence>
<sequence>YDAGAAANTQVPAYKAMGHTEVLPQVAMASRTSNFAVTPLTQKLTGTLDLRLPFLGPTCFFTVGAAVAGSAHNTTATVLGRITNGTGPAGTYQL</sequence>
<reference evidence="2" key="1">
    <citation type="journal article" date="2023" name="Mol. Phylogenet. Evol.">
        <title>Genome-scale phylogeny and comparative genomics of the fungal order Sordariales.</title>
        <authorList>
            <person name="Hensen N."/>
            <person name="Bonometti L."/>
            <person name="Westerberg I."/>
            <person name="Brannstrom I.O."/>
            <person name="Guillou S."/>
            <person name="Cros-Aarteil S."/>
            <person name="Calhoun S."/>
            <person name="Haridas S."/>
            <person name="Kuo A."/>
            <person name="Mondo S."/>
            <person name="Pangilinan J."/>
            <person name="Riley R."/>
            <person name="LaButti K."/>
            <person name="Andreopoulos B."/>
            <person name="Lipzen A."/>
            <person name="Chen C."/>
            <person name="Yan M."/>
            <person name="Daum C."/>
            <person name="Ng V."/>
            <person name="Clum A."/>
            <person name="Steindorff A."/>
            <person name="Ohm R.A."/>
            <person name="Martin F."/>
            <person name="Silar P."/>
            <person name="Natvig D.O."/>
            <person name="Lalanne C."/>
            <person name="Gautier V."/>
            <person name="Ament-Velasquez S.L."/>
            <person name="Kruys A."/>
            <person name="Hutchinson M.I."/>
            <person name="Powell A.J."/>
            <person name="Barry K."/>
            <person name="Miller A.N."/>
            <person name="Grigoriev I.V."/>
            <person name="Debuchy R."/>
            <person name="Gladieux P."/>
            <person name="Hiltunen Thoren M."/>
            <person name="Johannesson H."/>
        </authorList>
    </citation>
    <scope>NUCLEOTIDE SEQUENCE [LARGE SCALE GENOMIC DNA]</scope>
    <source>
        <strain evidence="2">CBS 340.73</strain>
    </source>
</reference>
<evidence type="ECO:0000313" key="2">
    <source>
        <dbReference type="Proteomes" id="UP001303473"/>
    </source>
</evidence>
<dbReference type="AlphaFoldDB" id="A0AAN6MYI6"/>
<protein>
    <submittedName>
        <fullName evidence="1">Uncharacterized protein</fullName>
    </submittedName>
</protein>
<organism evidence="1 2">
    <name type="scientific">Diplogelasinospora grovesii</name>
    <dbReference type="NCBI Taxonomy" id="303347"/>
    <lineage>
        <taxon>Eukaryota</taxon>
        <taxon>Fungi</taxon>
        <taxon>Dikarya</taxon>
        <taxon>Ascomycota</taxon>
        <taxon>Pezizomycotina</taxon>
        <taxon>Sordariomycetes</taxon>
        <taxon>Sordariomycetidae</taxon>
        <taxon>Sordariales</taxon>
        <taxon>Diplogelasinosporaceae</taxon>
        <taxon>Diplogelasinospora</taxon>
    </lineage>
</organism>
<gene>
    <name evidence="1" type="ORF">QBC46DRAFT_272160</name>
</gene>